<name>A0ACC2XXE2_9TREE</name>
<proteinExistence type="predicted"/>
<dbReference type="EMBL" id="JASBWV010000002">
    <property type="protein sequence ID" value="KAJ9127457.1"/>
    <property type="molecule type" value="Genomic_DNA"/>
</dbReference>
<sequence length="344" mass="38688">MIQEHHRFHHAESKIAEDALWRDVDMKKMFPRIELLSVASQRHEPSRQPKDPAFMPDERNLNVVLFKPVTIDDLQLLRLQFHGNLKGGTVCMFGIQMVTSFSARSVGHITNMTVFPGAGIFVPSFAMMVNMQGHGLRFNRGGQAPGLSIHIQNPTDDMLTRSTISLVLGFARAGRYSGNLRSVSFADDPRLPSELALWCLSPVLKAFEEILALGDLPSTDLCILIEDDLVTRAIIQRHLEAIAETYSRSWYYQEIRNADGPFVTIEGCLTVPASLTQNLGYGRERIGIHTEGALWPDVQGFTAWILSETDFQMSNDPSDGGTWDELWEDIKAYPCHHVPVPEDW</sequence>
<reference evidence="1" key="1">
    <citation type="submission" date="2023-04" db="EMBL/GenBank/DDBJ databases">
        <title>Draft Genome sequencing of Naganishia species isolated from polar environments using Oxford Nanopore Technology.</title>
        <authorList>
            <person name="Leo P."/>
            <person name="Venkateswaran K."/>
        </authorList>
    </citation>
    <scope>NUCLEOTIDE SEQUENCE</scope>
    <source>
        <strain evidence="1">DBVPG 5303</strain>
    </source>
</reference>
<protein>
    <submittedName>
        <fullName evidence="1">Uncharacterized protein</fullName>
    </submittedName>
</protein>
<evidence type="ECO:0000313" key="2">
    <source>
        <dbReference type="Proteomes" id="UP001234202"/>
    </source>
</evidence>
<organism evidence="1 2">
    <name type="scientific">Naganishia onofrii</name>
    <dbReference type="NCBI Taxonomy" id="1851511"/>
    <lineage>
        <taxon>Eukaryota</taxon>
        <taxon>Fungi</taxon>
        <taxon>Dikarya</taxon>
        <taxon>Basidiomycota</taxon>
        <taxon>Agaricomycotina</taxon>
        <taxon>Tremellomycetes</taxon>
        <taxon>Filobasidiales</taxon>
        <taxon>Filobasidiaceae</taxon>
        <taxon>Naganishia</taxon>
    </lineage>
</organism>
<keyword evidence="2" id="KW-1185">Reference proteome</keyword>
<dbReference type="Proteomes" id="UP001234202">
    <property type="component" value="Unassembled WGS sequence"/>
</dbReference>
<gene>
    <name evidence="1" type="ORF">QFC24_000865</name>
</gene>
<evidence type="ECO:0000313" key="1">
    <source>
        <dbReference type="EMBL" id="KAJ9127457.1"/>
    </source>
</evidence>
<accession>A0ACC2XXE2</accession>
<comment type="caution">
    <text evidence="1">The sequence shown here is derived from an EMBL/GenBank/DDBJ whole genome shotgun (WGS) entry which is preliminary data.</text>
</comment>